<dbReference type="NCBIfam" id="TIGR00952">
    <property type="entry name" value="S15_bact"/>
    <property type="match status" value="1"/>
</dbReference>
<dbReference type="PANTHER" id="PTHR23321:SF26">
    <property type="entry name" value="SMALL RIBOSOMAL SUBUNIT PROTEIN US15M"/>
    <property type="match status" value="1"/>
</dbReference>
<dbReference type="GO" id="GO:0019843">
    <property type="term" value="F:rRNA binding"/>
    <property type="evidence" value="ECO:0007669"/>
    <property type="project" value="UniProtKB-UniRule"/>
</dbReference>
<accession>A0A345ZB33</accession>
<name>A0A345ZB33_9BACT</name>
<dbReference type="SUPFAM" id="SSF47060">
    <property type="entry name" value="S15/NS1 RNA-binding domain"/>
    <property type="match status" value="1"/>
</dbReference>
<reference evidence="6 7" key="1">
    <citation type="submission" date="2017-12" db="EMBL/GenBank/DDBJ databases">
        <title>Chromulinavorax destructans is a abundant pathogen of dominant heterotrophic picoflagllates.</title>
        <authorList>
            <person name="Deeg C.M."/>
            <person name="Zimmer M."/>
            <person name="Suttle C.A."/>
        </authorList>
    </citation>
    <scope>NUCLEOTIDE SEQUENCE [LARGE SCALE GENOMIC DNA]</scope>
    <source>
        <strain evidence="6 7">SeV1</strain>
    </source>
</reference>
<dbReference type="AlphaFoldDB" id="A0A345ZB33"/>
<keyword evidence="1 4" id="KW-0689">Ribosomal protein</keyword>
<dbReference type="RefSeq" id="WP_115585515.1">
    <property type="nucleotide sequence ID" value="NZ_CP025544.1"/>
</dbReference>
<dbReference type="InterPro" id="IPR009068">
    <property type="entry name" value="uS15_NS1_RNA-bd_sf"/>
</dbReference>
<dbReference type="Pfam" id="PF00312">
    <property type="entry name" value="Ribosomal_S15"/>
    <property type="match status" value="1"/>
</dbReference>
<comment type="similarity">
    <text evidence="4 5">Belongs to the universal ribosomal protein uS15 family.</text>
</comment>
<evidence type="ECO:0000256" key="1">
    <source>
        <dbReference type="ARBA" id="ARBA00022980"/>
    </source>
</evidence>
<evidence type="ECO:0000256" key="2">
    <source>
        <dbReference type="ARBA" id="ARBA00023274"/>
    </source>
</evidence>
<comment type="function">
    <text evidence="4">Forms an intersubunit bridge (bridge B4) with the 23S rRNA of the 50S subunit in the ribosome.</text>
</comment>
<comment type="subunit">
    <text evidence="3 4">Part of the 30S ribosomal subunit. Forms a bridge to the 50S subunit in the 70S ribosome, contacting the 23S rRNA.</text>
</comment>
<dbReference type="Proteomes" id="UP000254834">
    <property type="component" value="Chromosome"/>
</dbReference>
<dbReference type="GO" id="GO:0003735">
    <property type="term" value="F:structural constituent of ribosome"/>
    <property type="evidence" value="ECO:0007669"/>
    <property type="project" value="InterPro"/>
</dbReference>
<dbReference type="KEGG" id="cdes:C0J27_01915"/>
<dbReference type="HAMAP" id="MF_01343_B">
    <property type="entry name" value="Ribosomal_uS15_B"/>
    <property type="match status" value="1"/>
</dbReference>
<keyword evidence="7" id="KW-1185">Reference proteome</keyword>
<evidence type="ECO:0000256" key="4">
    <source>
        <dbReference type="HAMAP-Rule" id="MF_01343"/>
    </source>
</evidence>
<dbReference type="PANTHER" id="PTHR23321">
    <property type="entry name" value="RIBOSOMAL PROTEIN S15, BACTERIAL AND ORGANELLAR"/>
    <property type="match status" value="1"/>
</dbReference>
<keyword evidence="4" id="KW-0694">RNA-binding</keyword>
<proteinExistence type="inferred from homology"/>
<dbReference type="OrthoDB" id="9799262at2"/>
<dbReference type="SMART" id="SM01387">
    <property type="entry name" value="Ribosomal_S15"/>
    <property type="match status" value="1"/>
</dbReference>
<dbReference type="InterPro" id="IPR000589">
    <property type="entry name" value="Ribosomal_uS15"/>
</dbReference>
<dbReference type="Gene3D" id="1.10.287.10">
    <property type="entry name" value="S15/NS1, RNA-binding"/>
    <property type="match status" value="1"/>
</dbReference>
<dbReference type="InterPro" id="IPR005290">
    <property type="entry name" value="Ribosomal_uS15_bac-type"/>
</dbReference>
<dbReference type="FunFam" id="1.10.287.10:FF:000002">
    <property type="entry name" value="30S ribosomal protein S15"/>
    <property type="match status" value="1"/>
</dbReference>
<comment type="function">
    <text evidence="4">One of the primary rRNA binding proteins, it binds directly to 16S rRNA where it helps nucleate assembly of the platform of the 30S subunit by binding and bridging several RNA helices of the 16S rRNA.</text>
</comment>
<keyword evidence="4" id="KW-0699">rRNA-binding</keyword>
<dbReference type="GO" id="GO:0006412">
    <property type="term" value="P:translation"/>
    <property type="evidence" value="ECO:0007669"/>
    <property type="project" value="UniProtKB-UniRule"/>
</dbReference>
<sequence length="88" mass="10180">MLTSIDKKKIITDFQMSSNDTGSSAVQVAVLTAEINDLQGHCKLNHKDYSSRRGLLQKVSYRKAHLKYLQKTNKELYQDLLKRLNLRK</sequence>
<organism evidence="6 7">
    <name type="scientific">Candidatus Chromulinivorax destructor</name>
    <dbReference type="NCBI Taxonomy" id="2066483"/>
    <lineage>
        <taxon>Bacteria</taxon>
        <taxon>Candidatus Babelota</taxon>
        <taxon>Candidatus Babeliae</taxon>
        <taxon>Candidatus Babeliales</taxon>
        <taxon>Candidatus Chromulinivoraceae</taxon>
        <taxon>Candidatus Chromulinivorax</taxon>
    </lineage>
</organism>
<evidence type="ECO:0000313" key="6">
    <source>
        <dbReference type="EMBL" id="AXK60500.1"/>
    </source>
</evidence>
<dbReference type="CDD" id="cd00677">
    <property type="entry name" value="S15_NS1_EPRS_RNA-bind"/>
    <property type="match status" value="1"/>
</dbReference>
<evidence type="ECO:0000256" key="3">
    <source>
        <dbReference type="ARBA" id="ARBA00064542"/>
    </source>
</evidence>
<protein>
    <recommendedName>
        <fullName evidence="4">Small ribosomal subunit protein uS15</fullName>
    </recommendedName>
</protein>
<evidence type="ECO:0000256" key="5">
    <source>
        <dbReference type="RuleBase" id="RU003919"/>
    </source>
</evidence>
<evidence type="ECO:0000313" key="7">
    <source>
        <dbReference type="Proteomes" id="UP000254834"/>
    </source>
</evidence>
<keyword evidence="2 4" id="KW-0687">Ribonucleoprotein</keyword>
<gene>
    <name evidence="4" type="primary">rpsO</name>
    <name evidence="6" type="ORF">C0J27_01915</name>
</gene>
<dbReference type="GO" id="GO:0022627">
    <property type="term" value="C:cytosolic small ribosomal subunit"/>
    <property type="evidence" value="ECO:0007669"/>
    <property type="project" value="TreeGrafter"/>
</dbReference>
<dbReference type="EMBL" id="CP025544">
    <property type="protein sequence ID" value="AXK60500.1"/>
    <property type="molecule type" value="Genomic_DNA"/>
</dbReference>